<gene>
    <name evidence="2" type="ORF">SAMN03097708_02368</name>
</gene>
<reference evidence="2 3" key="1">
    <citation type="submission" date="2016-10" db="EMBL/GenBank/DDBJ databases">
        <authorList>
            <person name="de Groot N.N."/>
        </authorList>
    </citation>
    <scope>NUCLEOTIDE SEQUENCE [LARGE SCALE GENOMIC DNA]</scope>
    <source>
        <strain evidence="2 3">HLD2</strain>
    </source>
</reference>
<proteinExistence type="predicted"/>
<evidence type="ECO:0000313" key="2">
    <source>
        <dbReference type="EMBL" id="SCZ62864.1"/>
    </source>
</evidence>
<name>A0A1G5QLZ7_9GAMM</name>
<dbReference type="AlphaFoldDB" id="A0A1G5QLZ7"/>
<dbReference type="Pfam" id="PF13098">
    <property type="entry name" value="Thioredoxin_2"/>
    <property type="match status" value="1"/>
</dbReference>
<protein>
    <submittedName>
        <fullName evidence="2">Thioredoxin-related protein</fullName>
    </submittedName>
</protein>
<dbReference type="STRING" id="415747.SAMN03097708_02368"/>
<dbReference type="Gene3D" id="3.40.30.10">
    <property type="entry name" value="Glutaredoxin"/>
    <property type="match status" value="1"/>
</dbReference>
<dbReference type="SUPFAM" id="SSF52833">
    <property type="entry name" value="Thioredoxin-like"/>
    <property type="match status" value="1"/>
</dbReference>
<dbReference type="EMBL" id="FMWD01000007">
    <property type="protein sequence ID" value="SCZ62864.1"/>
    <property type="molecule type" value="Genomic_DNA"/>
</dbReference>
<feature type="domain" description="Thioredoxin-like fold" evidence="1">
    <location>
        <begin position="48"/>
        <end position="148"/>
    </location>
</feature>
<keyword evidence="3" id="KW-1185">Reference proteome</keyword>
<evidence type="ECO:0000313" key="3">
    <source>
        <dbReference type="Proteomes" id="UP000199648"/>
    </source>
</evidence>
<accession>A0A1G5QLZ7</accession>
<dbReference type="InterPro" id="IPR012336">
    <property type="entry name" value="Thioredoxin-like_fold"/>
</dbReference>
<dbReference type="InterPro" id="IPR036249">
    <property type="entry name" value="Thioredoxin-like_sf"/>
</dbReference>
<dbReference type="RefSeq" id="WP_399351876.1">
    <property type="nucleotide sequence ID" value="NZ_FMWD01000007.1"/>
</dbReference>
<organism evidence="2 3">
    <name type="scientific">Thiohalomonas denitrificans</name>
    <dbReference type="NCBI Taxonomy" id="415747"/>
    <lineage>
        <taxon>Bacteria</taxon>
        <taxon>Pseudomonadati</taxon>
        <taxon>Pseudomonadota</taxon>
        <taxon>Gammaproteobacteria</taxon>
        <taxon>Thiohalomonadales</taxon>
        <taxon>Thiohalomonadaceae</taxon>
        <taxon>Thiohalomonas</taxon>
    </lineage>
</organism>
<evidence type="ECO:0000259" key="1">
    <source>
        <dbReference type="Pfam" id="PF13098"/>
    </source>
</evidence>
<dbReference type="Proteomes" id="UP000199648">
    <property type="component" value="Unassembled WGS sequence"/>
</dbReference>
<sequence>MRRLMPVFVLLWGLVGPTYAAGERDPYQYFFNETFGDFTEELQLAKDQGKQGILLFFEMDECPFCHWMKDHVLNRADVQEYYRENFLSFPVDIEGEIEITSFSGEPMTQKDFAFKKHRVRATPVFAFFDLEGERIHRFTGRTRDSEEFMLLGRYVAEGHYHETSFTRFKRQQR</sequence>